<accession>A0A1D8AB81</accession>
<name>A0A1D8AB81_9SPHN</name>
<evidence type="ECO:0000313" key="3">
    <source>
        <dbReference type="EMBL" id="AOR79377.1"/>
    </source>
</evidence>
<gene>
    <name evidence="3" type="ORF">BES08_21285</name>
</gene>
<keyword evidence="2" id="KW-0175">Coiled coil</keyword>
<evidence type="ECO:0000256" key="2">
    <source>
        <dbReference type="SAM" id="Coils"/>
    </source>
</evidence>
<dbReference type="KEGG" id="nre:BES08_21285"/>
<dbReference type="GO" id="GO:0015562">
    <property type="term" value="F:efflux transmembrane transporter activity"/>
    <property type="evidence" value="ECO:0007669"/>
    <property type="project" value="InterPro"/>
</dbReference>
<dbReference type="Proteomes" id="UP000094626">
    <property type="component" value="Plasmid pSA1"/>
</dbReference>
<keyword evidence="3" id="KW-0614">Plasmid</keyword>
<dbReference type="SUPFAM" id="SSF56954">
    <property type="entry name" value="Outer membrane efflux proteins (OEP)"/>
    <property type="match status" value="1"/>
</dbReference>
<comment type="similarity">
    <text evidence="1">Belongs to the outer membrane factor (OMF) (TC 1.B.17) family.</text>
</comment>
<dbReference type="InterPro" id="IPR010131">
    <property type="entry name" value="MdtP/NodT-like"/>
</dbReference>
<dbReference type="PANTHER" id="PTHR30203">
    <property type="entry name" value="OUTER MEMBRANE CATION EFFLUX PROTEIN"/>
    <property type="match status" value="1"/>
</dbReference>
<evidence type="ECO:0008006" key="5">
    <source>
        <dbReference type="Google" id="ProtNLM"/>
    </source>
</evidence>
<sequence>MAQPMPETVDLQTVLTLARTSSPRVEAEEQDIAGAQADRQIVNVLPNPEVSYAGSYQPGGITNFEGRRAHEATVELPLDLGGKRRARVAAADRRIDAARSRVAVSRLDFMTEAGSAFVALLSAQDTVGVRRDAMAELDRLRGMVAGRRASGMASDYDVARVDVEIESARADLVEAESAAIDARTDLANALGFPGWHPSASGSLDQVPGTGGSPAQSAEALPAVAAALDEQNAVKADVVTARRERFPEVSVNGGRFWTTGPFGATYSAGLTLEVPLFDRRNGAVRKAEAEARAAELRTEIAKAKALAEIDRYAALVEVRTAALDTFNRRIGGKLDALGRMAEDSYRLSGGSVIELIDATRSRFDNLATQVSLSARLADARLRLRLSREDGSDDTALTAR</sequence>
<reference evidence="4" key="1">
    <citation type="journal article" date="2017" name="J. Biotechnol.">
        <title>Complete genome sequence of Novosphingobium resinovorum SA1, a versatile xenobiotic-degrading bacterium capable of utilizing sulfanilic acid.</title>
        <authorList>
            <person name="Hegedus B."/>
            <person name="Kos P.B."/>
            <person name="Balint B."/>
            <person name="Maroti G."/>
            <person name="Gan H.M."/>
            <person name="Perei K."/>
            <person name="Rakhely G."/>
        </authorList>
    </citation>
    <scope>NUCLEOTIDE SEQUENCE [LARGE SCALE GENOMIC DNA]</scope>
    <source>
        <strain evidence="4">SA1</strain>
    </source>
</reference>
<dbReference type="EMBL" id="CP017076">
    <property type="protein sequence ID" value="AOR79377.1"/>
    <property type="molecule type" value="Genomic_DNA"/>
</dbReference>
<dbReference type="InterPro" id="IPR003423">
    <property type="entry name" value="OMP_efflux"/>
</dbReference>
<evidence type="ECO:0000313" key="4">
    <source>
        <dbReference type="Proteomes" id="UP000094626"/>
    </source>
</evidence>
<dbReference type="PANTHER" id="PTHR30203:SF24">
    <property type="entry name" value="BLR4935 PROTEIN"/>
    <property type="match status" value="1"/>
</dbReference>
<geneLocation type="plasmid" evidence="3 4">
    <name>pSA1</name>
</geneLocation>
<protein>
    <recommendedName>
        <fullName evidence="5">Transporter</fullName>
    </recommendedName>
</protein>
<evidence type="ECO:0000256" key="1">
    <source>
        <dbReference type="ARBA" id="ARBA00007613"/>
    </source>
</evidence>
<dbReference type="Gene3D" id="1.20.1600.10">
    <property type="entry name" value="Outer membrane efflux proteins (OEP)"/>
    <property type="match status" value="1"/>
</dbReference>
<keyword evidence="4" id="KW-1185">Reference proteome</keyword>
<dbReference type="AlphaFoldDB" id="A0A1D8AB81"/>
<feature type="coiled-coil region" evidence="2">
    <location>
        <begin position="158"/>
        <end position="185"/>
    </location>
</feature>
<dbReference type="Pfam" id="PF02321">
    <property type="entry name" value="OEP"/>
    <property type="match status" value="2"/>
</dbReference>
<organism evidence="3 4">
    <name type="scientific">Novosphingobium resinovorum</name>
    <dbReference type="NCBI Taxonomy" id="158500"/>
    <lineage>
        <taxon>Bacteria</taxon>
        <taxon>Pseudomonadati</taxon>
        <taxon>Pseudomonadota</taxon>
        <taxon>Alphaproteobacteria</taxon>
        <taxon>Sphingomonadales</taxon>
        <taxon>Sphingomonadaceae</taxon>
        <taxon>Novosphingobium</taxon>
    </lineage>
</organism>
<proteinExistence type="inferred from homology"/>